<dbReference type="AlphaFoldDB" id="E7RD16"/>
<evidence type="ECO:0000256" key="2">
    <source>
        <dbReference type="ARBA" id="ARBA00022679"/>
    </source>
</evidence>
<dbReference type="GO" id="GO:0008757">
    <property type="term" value="F:S-adenosylmethionine-dependent methyltransferase activity"/>
    <property type="evidence" value="ECO:0007669"/>
    <property type="project" value="InterPro"/>
</dbReference>
<feature type="domain" description="Methyltransferase type 11" evidence="4">
    <location>
        <begin position="49"/>
        <end position="141"/>
    </location>
</feature>
<keyword evidence="3" id="KW-0949">S-adenosyl-L-methionine</keyword>
<gene>
    <name evidence="5" type="ORF">GPDM_01720</name>
</gene>
<dbReference type="GO" id="GO:0032259">
    <property type="term" value="P:methylation"/>
    <property type="evidence" value="ECO:0007669"/>
    <property type="project" value="UniProtKB-KW"/>
</dbReference>
<dbReference type="InterPro" id="IPR029063">
    <property type="entry name" value="SAM-dependent_MTases_sf"/>
</dbReference>
<dbReference type="InterPro" id="IPR013216">
    <property type="entry name" value="Methyltransf_11"/>
</dbReference>
<dbReference type="CDD" id="cd02440">
    <property type="entry name" value="AdoMet_MTases"/>
    <property type="match status" value="1"/>
</dbReference>
<dbReference type="Pfam" id="PF08241">
    <property type="entry name" value="Methyltransf_11"/>
    <property type="match status" value="1"/>
</dbReference>
<proteinExistence type="predicted"/>
<name>E7RD16_9BACL</name>
<dbReference type="Gene3D" id="3.40.50.150">
    <property type="entry name" value="Vaccinia Virus protein VP39"/>
    <property type="match status" value="1"/>
</dbReference>
<keyword evidence="1 5" id="KW-0489">Methyltransferase</keyword>
<protein>
    <submittedName>
        <fullName evidence="5">Ubiquinone/menaquinone biosynthesis methyltransferase</fullName>
    </submittedName>
</protein>
<dbReference type="RefSeq" id="WP_008428309.1">
    <property type="nucleotide sequence ID" value="NZ_AEPB01000006.1"/>
</dbReference>
<dbReference type="Proteomes" id="UP000003052">
    <property type="component" value="Unassembled WGS sequence"/>
</dbReference>
<keyword evidence="5" id="KW-0830">Ubiquinone</keyword>
<comment type="caution">
    <text evidence="5">The sequence shown here is derived from an EMBL/GenBank/DDBJ whole genome shotgun (WGS) entry which is preliminary data.</text>
</comment>
<dbReference type="PANTHER" id="PTHR43464:SF19">
    <property type="entry name" value="UBIQUINONE BIOSYNTHESIS O-METHYLTRANSFERASE, MITOCHONDRIAL"/>
    <property type="match status" value="1"/>
</dbReference>
<evidence type="ECO:0000313" key="6">
    <source>
        <dbReference type="Proteomes" id="UP000003052"/>
    </source>
</evidence>
<evidence type="ECO:0000256" key="1">
    <source>
        <dbReference type="ARBA" id="ARBA00022603"/>
    </source>
</evidence>
<dbReference type="PANTHER" id="PTHR43464">
    <property type="entry name" value="METHYLTRANSFERASE"/>
    <property type="match status" value="1"/>
</dbReference>
<sequence>MKNQVVDVFNELAGIYKQMGDANNLYNTQYERPAMMQLVPQKLTGLHILDAGCSAGWYSEQFAHRGAQITAVDISPEMVKHTHKLLGDKASVICLDLEETLPFQDETFDVVVSSLTLHYLKEWRETFKELHRVLKPGGSFLLSIHHPLTDLQLLEDVDYFSTELIVDSWNKGGKTYKVPFFRRSLGEVFESLLAHFTIEKIIEPKPTEIFKKLAPEQYAKLMKSPNFLILKVSKSK</sequence>
<reference evidence="5 6" key="1">
    <citation type="journal article" date="2011" name="J. Bacteriol.">
        <title>The Draft Genome of Planococcus donghaensis MPA1U2 Reveals Nonsporulation Pathways Controlled by a Conserved Spo0A Regulon.</title>
        <authorList>
            <person name="Pearson M.D."/>
            <person name="Noller H.F."/>
        </authorList>
    </citation>
    <scope>NUCLEOTIDE SEQUENCE [LARGE SCALE GENOMIC DNA]</scope>
    <source>
        <strain evidence="5 6">MPA1U2</strain>
    </source>
</reference>
<accession>E7RD16</accession>
<dbReference type="SUPFAM" id="SSF53335">
    <property type="entry name" value="S-adenosyl-L-methionine-dependent methyltransferases"/>
    <property type="match status" value="1"/>
</dbReference>
<evidence type="ECO:0000259" key="4">
    <source>
        <dbReference type="Pfam" id="PF08241"/>
    </source>
</evidence>
<organism evidence="5 6">
    <name type="scientific">Planococcus donghaensis MPA1U2</name>
    <dbReference type="NCBI Taxonomy" id="933115"/>
    <lineage>
        <taxon>Bacteria</taxon>
        <taxon>Bacillati</taxon>
        <taxon>Bacillota</taxon>
        <taxon>Bacilli</taxon>
        <taxon>Bacillales</taxon>
        <taxon>Caryophanaceae</taxon>
        <taxon>Planococcus</taxon>
    </lineage>
</organism>
<keyword evidence="2 5" id="KW-0808">Transferase</keyword>
<dbReference type="eggNOG" id="COG2226">
    <property type="taxonomic scope" value="Bacteria"/>
</dbReference>
<evidence type="ECO:0000313" key="5">
    <source>
        <dbReference type="EMBL" id="EGA91080.1"/>
    </source>
</evidence>
<dbReference type="OrthoDB" id="9791837at2"/>
<evidence type="ECO:0000256" key="3">
    <source>
        <dbReference type="ARBA" id="ARBA00022691"/>
    </source>
</evidence>
<dbReference type="EMBL" id="AEPB01000006">
    <property type="protein sequence ID" value="EGA91080.1"/>
    <property type="molecule type" value="Genomic_DNA"/>
</dbReference>